<feature type="signal peptide" evidence="1">
    <location>
        <begin position="1"/>
        <end position="20"/>
    </location>
</feature>
<dbReference type="EMBL" id="FUYE01000012">
    <property type="protein sequence ID" value="SKB01516.1"/>
    <property type="molecule type" value="Genomic_DNA"/>
</dbReference>
<accession>A0A1T4YI95</accession>
<keyword evidence="3" id="KW-1185">Reference proteome</keyword>
<dbReference type="RefSeq" id="WP_139373314.1">
    <property type="nucleotide sequence ID" value="NZ_FUYE01000012.1"/>
</dbReference>
<evidence type="ECO:0000313" key="2">
    <source>
        <dbReference type="EMBL" id="SKB01516.1"/>
    </source>
</evidence>
<proteinExistence type="predicted"/>
<evidence type="ECO:0008006" key="4">
    <source>
        <dbReference type="Google" id="ProtNLM"/>
    </source>
</evidence>
<feature type="chain" id="PRO_5012233685" description="DUF1344 domain-containing protein" evidence="1">
    <location>
        <begin position="21"/>
        <end position="88"/>
    </location>
</feature>
<protein>
    <recommendedName>
        <fullName evidence="4">DUF1344 domain-containing protein</fullName>
    </recommendedName>
</protein>
<gene>
    <name evidence="2" type="ORF">SAMN02745166_03392</name>
</gene>
<dbReference type="STRING" id="48467.SAMN02745166_03392"/>
<sequence>MKKALATLALASLALGSAYAGCGKVVTNEGKLKSFDASTKAVVVVEGGKEVKLTLTPSSKGAEEAEGLVGKKVKVDSEHGKITSIAKA</sequence>
<reference evidence="3" key="1">
    <citation type="submission" date="2017-02" db="EMBL/GenBank/DDBJ databases">
        <authorList>
            <person name="Varghese N."/>
            <person name="Submissions S."/>
        </authorList>
    </citation>
    <scope>NUCLEOTIDE SEQUENCE [LARGE SCALE GENOMIC DNA]</scope>
    <source>
        <strain evidence="3">ATCC 700200</strain>
    </source>
</reference>
<evidence type="ECO:0000313" key="3">
    <source>
        <dbReference type="Proteomes" id="UP000190774"/>
    </source>
</evidence>
<keyword evidence="1" id="KW-0732">Signal</keyword>
<name>A0A1T4YI95_9BACT</name>
<dbReference type="OrthoDB" id="198354at2"/>
<organism evidence="2 3">
    <name type="scientific">Prosthecobacter debontii</name>
    <dbReference type="NCBI Taxonomy" id="48467"/>
    <lineage>
        <taxon>Bacteria</taxon>
        <taxon>Pseudomonadati</taxon>
        <taxon>Verrucomicrobiota</taxon>
        <taxon>Verrucomicrobiia</taxon>
        <taxon>Verrucomicrobiales</taxon>
        <taxon>Verrucomicrobiaceae</taxon>
        <taxon>Prosthecobacter</taxon>
    </lineage>
</organism>
<dbReference type="Proteomes" id="UP000190774">
    <property type="component" value="Unassembled WGS sequence"/>
</dbReference>
<dbReference type="AlphaFoldDB" id="A0A1T4YI95"/>
<evidence type="ECO:0000256" key="1">
    <source>
        <dbReference type="SAM" id="SignalP"/>
    </source>
</evidence>